<sequence length="131" mass="14450">MDDDYLSNSEDSDDCVQEFIEACRRIGIVINLEDRTCIDLEDELPIGIINGSGNSSEDESMEIENGCCCANRTENSTSNTNIDETSQDNTNVVETERVDSNDNESSQADMDTCETPLADTNASDTFKNEDI</sequence>
<proteinExistence type="predicted"/>
<organism evidence="2 3">
    <name type="scientific">Parastrongyloides trichosuri</name>
    <name type="common">Possum-specific nematode worm</name>
    <dbReference type="NCBI Taxonomy" id="131310"/>
    <lineage>
        <taxon>Eukaryota</taxon>
        <taxon>Metazoa</taxon>
        <taxon>Ecdysozoa</taxon>
        <taxon>Nematoda</taxon>
        <taxon>Chromadorea</taxon>
        <taxon>Rhabditida</taxon>
        <taxon>Tylenchina</taxon>
        <taxon>Panagrolaimomorpha</taxon>
        <taxon>Strongyloidoidea</taxon>
        <taxon>Strongyloididae</taxon>
        <taxon>Parastrongyloides</taxon>
    </lineage>
</organism>
<feature type="compositionally biased region" description="Polar residues" evidence="1">
    <location>
        <begin position="74"/>
        <end position="93"/>
    </location>
</feature>
<keyword evidence="2" id="KW-1185">Reference proteome</keyword>
<protein>
    <submittedName>
        <fullName evidence="3">Uncharacterized protein</fullName>
    </submittedName>
</protein>
<dbReference type="WBParaSite" id="PTRK_0000003900.1">
    <property type="protein sequence ID" value="PTRK_0000003900.1"/>
    <property type="gene ID" value="PTRK_0000003900"/>
</dbReference>
<evidence type="ECO:0000313" key="3">
    <source>
        <dbReference type="WBParaSite" id="PTRK_0000003900.1"/>
    </source>
</evidence>
<feature type="region of interest" description="Disordered" evidence="1">
    <location>
        <begin position="74"/>
        <end position="131"/>
    </location>
</feature>
<evidence type="ECO:0000313" key="2">
    <source>
        <dbReference type="Proteomes" id="UP000038045"/>
    </source>
</evidence>
<accession>A0A0N4Z007</accession>
<reference evidence="3" key="1">
    <citation type="submission" date="2017-02" db="UniProtKB">
        <authorList>
            <consortium name="WormBaseParasite"/>
        </authorList>
    </citation>
    <scope>IDENTIFICATION</scope>
</reference>
<dbReference type="AlphaFoldDB" id="A0A0N4Z007"/>
<evidence type="ECO:0000256" key="1">
    <source>
        <dbReference type="SAM" id="MobiDB-lite"/>
    </source>
</evidence>
<name>A0A0N4Z007_PARTI</name>
<dbReference type="Proteomes" id="UP000038045">
    <property type="component" value="Unplaced"/>
</dbReference>